<dbReference type="Gene3D" id="1.25.40.1040">
    <property type="match status" value="1"/>
</dbReference>
<dbReference type="InterPro" id="IPR008847">
    <property type="entry name" value="Suf"/>
</dbReference>
<evidence type="ECO:0000259" key="4">
    <source>
        <dbReference type="Pfam" id="PF05843"/>
    </source>
</evidence>
<gene>
    <name evidence="5" type="ORF">OKIOD_LOCUS7898</name>
</gene>
<feature type="domain" description="Suppressor of forked" evidence="4">
    <location>
        <begin position="1"/>
        <end position="223"/>
    </location>
</feature>
<protein>
    <submittedName>
        <fullName evidence="5">Oidioi.mRNA.OKI2018_I69.XSR.g16340.t2.cds</fullName>
    </submittedName>
</protein>
<dbReference type="SMART" id="SM00386">
    <property type="entry name" value="HAT"/>
    <property type="match status" value="4"/>
</dbReference>
<dbReference type="Proteomes" id="UP001158576">
    <property type="component" value="Chromosome XSR"/>
</dbReference>
<evidence type="ECO:0000256" key="3">
    <source>
        <dbReference type="ARBA" id="ARBA00023242"/>
    </source>
</evidence>
<sequence>MRKAYDFAIDKIGLDLQSYPIWNDYINFMRNIEVQGSFAENQRISHVRKIFQRGVVTPMSNIENLWKDYNTYEQSINPLIAKKMIDDKNKEYLNARRATKELEVLQRNLMKSAPAQPATGGIDERKVVESWRKYIEWEKGNNLRIEDKHLQTRRVMFAYEQCLLVLGHHPEMWYEAAQFLVRSSQEFIDAGEMHAGKRLGDEAAELYKRATGQLMKRNPLLWVENTHDKCQSKISILYPPI</sequence>
<evidence type="ECO:0000313" key="6">
    <source>
        <dbReference type="Proteomes" id="UP001158576"/>
    </source>
</evidence>
<keyword evidence="3" id="KW-0539">Nucleus</keyword>
<proteinExistence type="predicted"/>
<evidence type="ECO:0000256" key="1">
    <source>
        <dbReference type="ARBA" id="ARBA00004123"/>
    </source>
</evidence>
<organism evidence="5 6">
    <name type="scientific">Oikopleura dioica</name>
    <name type="common">Tunicate</name>
    <dbReference type="NCBI Taxonomy" id="34765"/>
    <lineage>
        <taxon>Eukaryota</taxon>
        <taxon>Metazoa</taxon>
        <taxon>Chordata</taxon>
        <taxon>Tunicata</taxon>
        <taxon>Appendicularia</taxon>
        <taxon>Copelata</taxon>
        <taxon>Oikopleuridae</taxon>
        <taxon>Oikopleura</taxon>
    </lineage>
</organism>
<dbReference type="SUPFAM" id="SSF48452">
    <property type="entry name" value="TPR-like"/>
    <property type="match status" value="1"/>
</dbReference>
<dbReference type="EMBL" id="OU015569">
    <property type="protein sequence ID" value="CAG5099203.1"/>
    <property type="molecule type" value="Genomic_DNA"/>
</dbReference>
<evidence type="ECO:0000256" key="2">
    <source>
        <dbReference type="ARBA" id="ARBA00022737"/>
    </source>
</evidence>
<dbReference type="InterPro" id="IPR003107">
    <property type="entry name" value="HAT"/>
</dbReference>
<dbReference type="PANTHER" id="PTHR19980">
    <property type="entry name" value="RNA CLEAVAGE STIMULATION FACTOR"/>
    <property type="match status" value="1"/>
</dbReference>
<dbReference type="PANTHER" id="PTHR19980:SF0">
    <property type="entry name" value="CLEAVAGE STIMULATION FACTOR SUBUNIT 3"/>
    <property type="match status" value="1"/>
</dbReference>
<evidence type="ECO:0000313" key="5">
    <source>
        <dbReference type="EMBL" id="CAG5099203.1"/>
    </source>
</evidence>
<reference evidence="5 6" key="1">
    <citation type="submission" date="2021-04" db="EMBL/GenBank/DDBJ databases">
        <authorList>
            <person name="Bliznina A."/>
        </authorList>
    </citation>
    <scope>NUCLEOTIDE SEQUENCE [LARGE SCALE GENOMIC DNA]</scope>
</reference>
<accession>A0ABN7SJT6</accession>
<dbReference type="Pfam" id="PF05843">
    <property type="entry name" value="Suf"/>
    <property type="match status" value="1"/>
</dbReference>
<comment type="subcellular location">
    <subcellularLocation>
        <location evidence="1">Nucleus</location>
    </subcellularLocation>
</comment>
<keyword evidence="2" id="KW-0677">Repeat</keyword>
<name>A0ABN7SJT6_OIKDI</name>
<keyword evidence="6" id="KW-1185">Reference proteome</keyword>
<dbReference type="InterPro" id="IPR011990">
    <property type="entry name" value="TPR-like_helical_dom_sf"/>
</dbReference>
<dbReference type="InterPro" id="IPR045243">
    <property type="entry name" value="Rna14-like"/>
</dbReference>